<sequence length="417" mass="49034">MDNELLKHKYIEDLERNFIPFWEKAVDDTFGGVYTCYTNSGDDLFSDKKYIWSQGRFLWLGCKLLQLKERGTIQLSDKWNRITDDTYSFLRNYALMRNTHVVFAVERNGEKIKEQMDTSIFADCFYVLGCNAYANLKNKAETFEHAMLIYHTIKERISKNEFQSDPYPIPDGYLSHSIPMILINVAQELYETAKKLNLKEQFTLLSDIDTFFHDILYLQSGNRIIEMYAGDSSTLLERHINPGHTVECAWFILHSLSYIELENKEKHIQEVERIVKNALMIGWDDKNGGMFRFVDKEGGKPQGKLIETPFEELILDTWDTKLWWPHAEALYSTLLLYSLTNDQTWFEKYKKVETYVFNTFPNENKKIGEWVQIRDRTGRPINQIVALPVKDPFHIIRAYIKIIELLEGSENFATRIT</sequence>
<evidence type="ECO:0000256" key="1">
    <source>
        <dbReference type="ARBA" id="ARBA00008558"/>
    </source>
</evidence>
<evidence type="ECO:0000313" key="4">
    <source>
        <dbReference type="Proteomes" id="UP001059773"/>
    </source>
</evidence>
<dbReference type="InterPro" id="IPR012341">
    <property type="entry name" value="6hp_glycosidase-like_sf"/>
</dbReference>
<dbReference type="InterPro" id="IPR010819">
    <property type="entry name" value="AGE/CE"/>
</dbReference>
<dbReference type="InterPro" id="IPR008928">
    <property type="entry name" value="6-hairpin_glycosidase_sf"/>
</dbReference>
<gene>
    <name evidence="3" type="ORF">NP439_21015</name>
</gene>
<keyword evidence="4" id="KW-1185">Reference proteome</keyword>
<dbReference type="Proteomes" id="UP001059773">
    <property type="component" value="Chromosome"/>
</dbReference>
<evidence type="ECO:0000256" key="2">
    <source>
        <dbReference type="ARBA" id="ARBA00023235"/>
    </source>
</evidence>
<proteinExistence type="inferred from homology"/>
<protein>
    <submittedName>
        <fullName evidence="3">AGE family epimerase/isomerase</fullName>
    </submittedName>
</protein>
<dbReference type="Gene3D" id="1.50.10.10">
    <property type="match status" value="1"/>
</dbReference>
<dbReference type="RefSeq" id="WP_256707730.1">
    <property type="nucleotide sequence ID" value="NZ_CP101914.1"/>
</dbReference>
<organism evidence="3 4">
    <name type="scientific">Oceanobacillus jeddahense</name>
    <dbReference type="NCBI Taxonomy" id="1462527"/>
    <lineage>
        <taxon>Bacteria</taxon>
        <taxon>Bacillati</taxon>
        <taxon>Bacillota</taxon>
        <taxon>Bacilli</taxon>
        <taxon>Bacillales</taxon>
        <taxon>Bacillaceae</taxon>
        <taxon>Oceanobacillus</taxon>
    </lineage>
</organism>
<accession>A0ABY5JQA0</accession>
<dbReference type="EMBL" id="CP101914">
    <property type="protein sequence ID" value="UUI02492.1"/>
    <property type="molecule type" value="Genomic_DNA"/>
</dbReference>
<dbReference type="PANTHER" id="PTHR15108">
    <property type="entry name" value="N-ACYLGLUCOSAMINE-2-EPIMERASE"/>
    <property type="match status" value="1"/>
</dbReference>
<comment type="similarity">
    <text evidence="1">Belongs to the N-acylglucosamine 2-epimerase family.</text>
</comment>
<reference evidence="3" key="1">
    <citation type="submission" date="2022-07" db="EMBL/GenBank/DDBJ databases">
        <title>FELIX.</title>
        <authorList>
            <person name="Wan K.H."/>
            <person name="Park S."/>
            <person name="Lawrence Q."/>
            <person name="Eichenberger J.P."/>
            <person name="Booth B.W."/>
            <person name="Piaggio A.J."/>
            <person name="Chandler J.C."/>
            <person name="Franklin A.B."/>
            <person name="Celniker S.E."/>
        </authorList>
    </citation>
    <scope>NUCLEOTIDE SEQUENCE</scope>
    <source>
        <strain evidence="3">QA-1986 374</strain>
    </source>
</reference>
<evidence type="ECO:0000313" key="3">
    <source>
        <dbReference type="EMBL" id="UUI02492.1"/>
    </source>
</evidence>
<dbReference type="Pfam" id="PF07221">
    <property type="entry name" value="GlcNAc_2-epim"/>
    <property type="match status" value="1"/>
</dbReference>
<keyword evidence="2" id="KW-0413">Isomerase</keyword>
<dbReference type="SUPFAM" id="SSF48208">
    <property type="entry name" value="Six-hairpin glycosidases"/>
    <property type="match status" value="1"/>
</dbReference>
<name>A0ABY5JQA0_9BACI</name>